<dbReference type="Proteomes" id="UP000317990">
    <property type="component" value="Unassembled WGS sequence"/>
</dbReference>
<evidence type="ECO:0000313" key="4">
    <source>
        <dbReference type="EMBL" id="TGG94814.1"/>
    </source>
</evidence>
<dbReference type="SUPFAM" id="SSF52540">
    <property type="entry name" value="P-loop containing nucleoside triphosphate hydrolases"/>
    <property type="match status" value="1"/>
</dbReference>
<proteinExistence type="predicted"/>
<dbReference type="GO" id="GO:0016887">
    <property type="term" value="F:ATP hydrolysis activity"/>
    <property type="evidence" value="ECO:0007669"/>
    <property type="project" value="InterPro"/>
</dbReference>
<dbReference type="PANTHER" id="PTHR46743:SF3">
    <property type="entry name" value="ABC-TYPE POLYSACCHARIDE_POLYOL PHOSPHATE TRANSPORT SYSTEM, ATPASE COMPONENT"/>
    <property type="match status" value="1"/>
</dbReference>
<feature type="domain" description="ABC transporter" evidence="3">
    <location>
        <begin position="35"/>
        <end position="253"/>
    </location>
</feature>
<dbReference type="InterPro" id="IPR003593">
    <property type="entry name" value="AAA+_ATPase"/>
</dbReference>
<dbReference type="InterPro" id="IPR050683">
    <property type="entry name" value="Bact_Polysacc_Export_ATP-bd"/>
</dbReference>
<protein>
    <submittedName>
        <fullName evidence="4">ABC transporter ATP-binding protein</fullName>
    </submittedName>
</protein>
<dbReference type="Pfam" id="PF00005">
    <property type="entry name" value="ABC_tran"/>
    <property type="match status" value="1"/>
</dbReference>
<keyword evidence="1" id="KW-0547">Nucleotide-binding</keyword>
<name>A0A524RRG7_9CHRO</name>
<gene>
    <name evidence="4" type="ORF">ERJ67_01545</name>
</gene>
<dbReference type="PROSITE" id="PS50893">
    <property type="entry name" value="ABC_TRANSPORTER_2"/>
    <property type="match status" value="1"/>
</dbReference>
<evidence type="ECO:0000256" key="1">
    <source>
        <dbReference type="ARBA" id="ARBA00022741"/>
    </source>
</evidence>
<dbReference type="InterPro" id="IPR003439">
    <property type="entry name" value="ABC_transporter-like_ATP-bd"/>
</dbReference>
<dbReference type="InterPro" id="IPR027417">
    <property type="entry name" value="P-loop_NTPase"/>
</dbReference>
<sequence>MDICRLSNVTVEIPLFPPHERTLKSSLIKGIAAGMTGRVITKSKKISSVQALSDITFTINSGDRIGLVGHNGAGKSTFLRLLSGIFKPSSGEFYLPKPFTPLLDKSFIVSTELTGYSACKAHYLFERGNLKGFDCFLEDVLFFSDIGEFIRMPISGYSEGMKTRLIFSILTYFQHDLLAMDEGLGTGDQSFIDKATDRFVDYVNKAGTLVLASHNNAMLKDFCDIGIVFDQGSMVFSGDLDDALDYYDEVVNQ</sequence>
<evidence type="ECO:0000313" key="5">
    <source>
        <dbReference type="Proteomes" id="UP000317990"/>
    </source>
</evidence>
<dbReference type="GO" id="GO:0005524">
    <property type="term" value="F:ATP binding"/>
    <property type="evidence" value="ECO:0007669"/>
    <property type="project" value="UniProtKB-KW"/>
</dbReference>
<dbReference type="AlphaFoldDB" id="A0A524RRG7"/>
<evidence type="ECO:0000256" key="2">
    <source>
        <dbReference type="ARBA" id="ARBA00022840"/>
    </source>
</evidence>
<dbReference type="EMBL" id="SRMO01000028">
    <property type="protein sequence ID" value="TGG94814.1"/>
    <property type="molecule type" value="Genomic_DNA"/>
</dbReference>
<keyword evidence="2 4" id="KW-0067">ATP-binding</keyword>
<dbReference type="PANTHER" id="PTHR46743">
    <property type="entry name" value="TEICHOIC ACIDS EXPORT ATP-BINDING PROTEIN TAGH"/>
    <property type="match status" value="1"/>
</dbReference>
<accession>A0A524RRG7</accession>
<evidence type="ECO:0000259" key="3">
    <source>
        <dbReference type="PROSITE" id="PS50893"/>
    </source>
</evidence>
<comment type="caution">
    <text evidence="4">The sequence shown here is derived from an EMBL/GenBank/DDBJ whole genome shotgun (WGS) entry which is preliminary data.</text>
</comment>
<organism evidence="4 5">
    <name type="scientific">Aphanocapsa feldmannii 277cV</name>
    <dbReference type="NCBI Taxonomy" id="2507553"/>
    <lineage>
        <taxon>Bacteria</taxon>
        <taxon>Bacillati</taxon>
        <taxon>Cyanobacteriota</taxon>
        <taxon>Cyanophyceae</taxon>
        <taxon>Oscillatoriophycideae</taxon>
        <taxon>Chroococcales</taxon>
        <taxon>Microcystaceae</taxon>
        <taxon>Aphanocapsa</taxon>
    </lineage>
</organism>
<dbReference type="SMART" id="SM00382">
    <property type="entry name" value="AAA"/>
    <property type="match status" value="1"/>
</dbReference>
<dbReference type="Gene3D" id="3.40.50.300">
    <property type="entry name" value="P-loop containing nucleotide triphosphate hydrolases"/>
    <property type="match status" value="1"/>
</dbReference>
<reference evidence="4 5" key="1">
    <citation type="journal article" date="2019" name="mSystems">
        <title>Life at home and on the roam: Genomic adaptions reflect the dual lifestyle of an intracellular, facultative symbiont.</title>
        <authorList>
            <person name="Burgsdorf I."/>
        </authorList>
    </citation>
    <scope>NUCLEOTIDE SEQUENCE [LARGE SCALE GENOMIC DNA]</scope>
    <source>
        <strain evidence="4">277cV</strain>
    </source>
</reference>